<name>A0A2T6BJ97_9RHOB</name>
<sequence>MNGEDRASWRESLIAKVVLYLSLALLPIGFIAIFQTRELTRESDLRSELALLALTEKATSAERQLVDRAFGAAQMLAATADVIASNPSVCAQFFENFLQANPTYNFVGLLSVDGRMSCTSDGQAYDLTNSSNFRALVETGEAKVDTNQVGRVGDRSVISVNQPYFRDEILAGFVTIAIPHEQIDRLAHSEERVRDVRYMTFNAQGEVLTSTESLLLTAPSLPSETDLTTFIGQDAQVFATESHDGQGRKFAMVPIVPERMYALSFWNPESELVPSDGTSISAILFPFFMWIASVFVASFALNRLVVQHVQNLRVKMRRFALNRRFTEDTDEGAMPVEFADMQSDFEAMARSLIRDEAELQDALHNNQSLLKEKDVLLKEVHHRVKNNLQMISSIMNMQIRQTENQETESALRRLQERVMTLATIHRNLYQTENFDAVNAGPILRELIRQMLVMTRSGHVNARTEIADLELFPDQAMSLSLLVSEAVNVALKSMKANEEQDASLDLSLEVEDGLVLLRIEHEVGETMAPHELASQLMEAFASQLEADLRTETDGARHRLIATFKKSNISPQLTDH</sequence>
<reference evidence="11 12" key="1">
    <citation type="submission" date="2018-04" db="EMBL/GenBank/DDBJ databases">
        <title>Genomic Encyclopedia of Archaeal and Bacterial Type Strains, Phase II (KMG-II): from individual species to whole genera.</title>
        <authorList>
            <person name="Goeker M."/>
        </authorList>
    </citation>
    <scope>NUCLEOTIDE SEQUENCE [LARGE SCALE GENOMIC DNA]</scope>
    <source>
        <strain evidence="11 12">DSM 100977</strain>
    </source>
</reference>
<keyword evidence="9" id="KW-0812">Transmembrane</keyword>
<evidence type="ECO:0000313" key="12">
    <source>
        <dbReference type="Proteomes" id="UP000243978"/>
    </source>
</evidence>
<evidence type="ECO:0000256" key="8">
    <source>
        <dbReference type="SAM" id="Coils"/>
    </source>
</evidence>
<evidence type="ECO:0000259" key="10">
    <source>
        <dbReference type="PROSITE" id="PS50885"/>
    </source>
</evidence>
<dbReference type="PANTHER" id="PTHR41523:SF8">
    <property type="entry name" value="ETHYLENE RESPONSE SENSOR PROTEIN"/>
    <property type="match status" value="1"/>
</dbReference>
<evidence type="ECO:0000256" key="3">
    <source>
        <dbReference type="ARBA" id="ARBA00022553"/>
    </source>
</evidence>
<dbReference type="GO" id="GO:0005524">
    <property type="term" value="F:ATP binding"/>
    <property type="evidence" value="ECO:0007669"/>
    <property type="project" value="UniProtKB-KW"/>
</dbReference>
<evidence type="ECO:0000256" key="1">
    <source>
        <dbReference type="ARBA" id="ARBA00000085"/>
    </source>
</evidence>
<proteinExistence type="predicted"/>
<feature type="domain" description="HAMP" evidence="10">
    <location>
        <begin position="303"/>
        <end position="357"/>
    </location>
</feature>
<evidence type="ECO:0000256" key="4">
    <source>
        <dbReference type="ARBA" id="ARBA00022679"/>
    </source>
</evidence>
<organism evidence="11 12">
    <name type="scientific">Litoreibacter ponti</name>
    <dbReference type="NCBI Taxonomy" id="1510457"/>
    <lineage>
        <taxon>Bacteria</taxon>
        <taxon>Pseudomonadati</taxon>
        <taxon>Pseudomonadota</taxon>
        <taxon>Alphaproteobacteria</taxon>
        <taxon>Rhodobacterales</taxon>
        <taxon>Roseobacteraceae</taxon>
        <taxon>Litoreibacter</taxon>
    </lineage>
</organism>
<dbReference type="EMBL" id="QBKS01000001">
    <property type="protein sequence ID" value="PTX56138.1"/>
    <property type="molecule type" value="Genomic_DNA"/>
</dbReference>
<keyword evidence="9" id="KW-0472">Membrane</keyword>
<dbReference type="InterPro" id="IPR003660">
    <property type="entry name" value="HAMP_dom"/>
</dbReference>
<keyword evidence="3" id="KW-0597">Phosphoprotein</keyword>
<gene>
    <name evidence="11" type="ORF">C8N43_0789</name>
</gene>
<dbReference type="Pfam" id="PF07568">
    <property type="entry name" value="HisKA_2"/>
    <property type="match status" value="1"/>
</dbReference>
<dbReference type="PANTHER" id="PTHR41523">
    <property type="entry name" value="TWO-COMPONENT SYSTEM SENSOR PROTEIN"/>
    <property type="match status" value="1"/>
</dbReference>
<evidence type="ECO:0000256" key="2">
    <source>
        <dbReference type="ARBA" id="ARBA00012438"/>
    </source>
</evidence>
<keyword evidence="5" id="KW-0547">Nucleotide-binding</keyword>
<keyword evidence="6 11" id="KW-0418">Kinase</keyword>
<evidence type="ECO:0000256" key="9">
    <source>
        <dbReference type="SAM" id="Phobius"/>
    </source>
</evidence>
<dbReference type="EC" id="2.7.13.3" evidence="2"/>
<keyword evidence="9" id="KW-1133">Transmembrane helix</keyword>
<dbReference type="GO" id="GO:0007165">
    <property type="term" value="P:signal transduction"/>
    <property type="evidence" value="ECO:0007669"/>
    <property type="project" value="InterPro"/>
</dbReference>
<evidence type="ECO:0000256" key="5">
    <source>
        <dbReference type="ARBA" id="ARBA00022741"/>
    </source>
</evidence>
<keyword evidence="8" id="KW-0175">Coiled coil</keyword>
<keyword evidence="4" id="KW-0808">Transferase</keyword>
<comment type="caution">
    <text evidence="11">The sequence shown here is derived from an EMBL/GenBank/DDBJ whole genome shotgun (WGS) entry which is preliminary data.</text>
</comment>
<feature type="transmembrane region" description="Helical" evidence="9">
    <location>
        <begin position="283"/>
        <end position="306"/>
    </location>
</feature>
<feature type="transmembrane region" description="Helical" evidence="9">
    <location>
        <begin position="12"/>
        <end position="34"/>
    </location>
</feature>
<keyword evidence="7" id="KW-0067">ATP-binding</keyword>
<protein>
    <recommendedName>
        <fullName evidence="2">histidine kinase</fullName>
        <ecNumber evidence="2">2.7.13.3</ecNumber>
    </recommendedName>
</protein>
<keyword evidence="12" id="KW-1185">Reference proteome</keyword>
<evidence type="ECO:0000313" key="11">
    <source>
        <dbReference type="EMBL" id="PTX56138.1"/>
    </source>
</evidence>
<dbReference type="GO" id="GO:0016020">
    <property type="term" value="C:membrane"/>
    <property type="evidence" value="ECO:0007669"/>
    <property type="project" value="InterPro"/>
</dbReference>
<evidence type="ECO:0000256" key="7">
    <source>
        <dbReference type="ARBA" id="ARBA00022840"/>
    </source>
</evidence>
<dbReference type="Proteomes" id="UP000243978">
    <property type="component" value="Unassembled WGS sequence"/>
</dbReference>
<dbReference type="GO" id="GO:0004673">
    <property type="term" value="F:protein histidine kinase activity"/>
    <property type="evidence" value="ECO:0007669"/>
    <property type="project" value="UniProtKB-EC"/>
</dbReference>
<dbReference type="Gene3D" id="3.30.450.20">
    <property type="entry name" value="PAS domain"/>
    <property type="match status" value="2"/>
</dbReference>
<comment type="catalytic activity">
    <reaction evidence="1">
        <text>ATP + protein L-histidine = ADP + protein N-phospho-L-histidine.</text>
        <dbReference type="EC" id="2.7.13.3"/>
    </reaction>
</comment>
<dbReference type="AlphaFoldDB" id="A0A2T6BJ97"/>
<evidence type="ECO:0000256" key="6">
    <source>
        <dbReference type="ARBA" id="ARBA00022777"/>
    </source>
</evidence>
<accession>A0A2T6BJ97</accession>
<dbReference type="OrthoDB" id="9767435at2"/>
<dbReference type="InterPro" id="IPR011495">
    <property type="entry name" value="Sig_transdc_His_kin_sub2_dim/P"/>
</dbReference>
<dbReference type="PROSITE" id="PS50885">
    <property type="entry name" value="HAMP"/>
    <property type="match status" value="1"/>
</dbReference>
<feature type="coiled-coil region" evidence="8">
    <location>
        <begin position="352"/>
        <end position="417"/>
    </location>
</feature>
<dbReference type="RefSeq" id="WP_107844360.1">
    <property type="nucleotide sequence ID" value="NZ_QBKS01000001.1"/>
</dbReference>